<keyword evidence="5" id="KW-1185">Reference proteome</keyword>
<proteinExistence type="predicted"/>
<reference evidence="3 5" key="2">
    <citation type="submission" date="2017-02" db="EMBL/GenBank/DDBJ databases">
        <title>Draft genome of Acidibacillus ferrooxidans Huett2.</title>
        <authorList>
            <person name="Schopf S."/>
        </authorList>
    </citation>
    <scope>NUCLEOTIDE SEQUENCE [LARGE SCALE GENOMIC DNA]</scope>
    <source>
        <strain evidence="3 5">Huett2</strain>
    </source>
</reference>
<feature type="signal peptide" evidence="1">
    <location>
        <begin position="1"/>
        <end position="25"/>
    </location>
</feature>
<dbReference type="EMBL" id="LSUQ01000016">
    <property type="protein sequence ID" value="OAG94091.1"/>
    <property type="molecule type" value="Genomic_DNA"/>
</dbReference>
<keyword evidence="1" id="KW-0732">Signal</keyword>
<comment type="caution">
    <text evidence="3">The sequence shown here is derived from an EMBL/GenBank/DDBJ whole genome shotgun (WGS) entry which is preliminary data.</text>
</comment>
<evidence type="ECO:0000256" key="1">
    <source>
        <dbReference type="SAM" id="SignalP"/>
    </source>
</evidence>
<organism evidence="3 5">
    <name type="scientific">Ferroacidibacillus organovorans</name>
    <dbReference type="NCBI Taxonomy" id="1765683"/>
    <lineage>
        <taxon>Bacteria</taxon>
        <taxon>Bacillati</taxon>
        <taxon>Bacillota</taxon>
        <taxon>Bacilli</taxon>
        <taxon>Bacillales</taxon>
        <taxon>Alicyclobacillaceae</taxon>
        <taxon>Ferroacidibacillus</taxon>
    </lineage>
</organism>
<dbReference type="SUPFAM" id="SSF82171">
    <property type="entry name" value="DPP6 N-terminal domain-like"/>
    <property type="match status" value="1"/>
</dbReference>
<gene>
    <name evidence="2" type="ORF">AYW79_07075</name>
    <name evidence="3" type="ORF">B2M26_07230</name>
</gene>
<protein>
    <submittedName>
        <fullName evidence="3">Uncharacterized protein</fullName>
    </submittedName>
</protein>
<evidence type="ECO:0000313" key="4">
    <source>
        <dbReference type="Proteomes" id="UP000077421"/>
    </source>
</evidence>
<dbReference type="OrthoDB" id="2373315at2"/>
<accession>A0A162U9E9</accession>
<dbReference type="EMBL" id="MWPS01000017">
    <property type="protein sequence ID" value="OPG16301.1"/>
    <property type="molecule type" value="Genomic_DNA"/>
</dbReference>
<name>A0A162U9E9_9BACL</name>
<dbReference type="PROSITE" id="PS51257">
    <property type="entry name" value="PROKAR_LIPOPROTEIN"/>
    <property type="match status" value="1"/>
</dbReference>
<evidence type="ECO:0000313" key="5">
    <source>
        <dbReference type="Proteomes" id="UP000190229"/>
    </source>
</evidence>
<dbReference type="RefSeq" id="WP_067563791.1">
    <property type="nucleotide sequence ID" value="NZ_LSUQ01000016.1"/>
</dbReference>
<dbReference type="Proteomes" id="UP000077421">
    <property type="component" value="Unassembled WGS sequence"/>
</dbReference>
<evidence type="ECO:0000313" key="3">
    <source>
        <dbReference type="EMBL" id="OPG16301.1"/>
    </source>
</evidence>
<dbReference type="Proteomes" id="UP000190229">
    <property type="component" value="Unassembled WGS sequence"/>
</dbReference>
<feature type="chain" id="PRO_5007840072" evidence="1">
    <location>
        <begin position="26"/>
        <end position="379"/>
    </location>
</feature>
<sequence>MRKTQIATLLLLPAILTGCASTTSAHSNHPTKGSHSATNVSNATTKEINATHFGYESYGIKIHFSSNKYQVQAYTPSLGFIGINSALKPYSRYKFKAGYGSMIQLSTNKVLPQPSPIIGYEPAFILSNGQFLCYIYQSQGIGPDYGEIVYAYNIKTKITTKLWNPANGTNQQLSNFHLTGNQLYFAVQSTKGNTAFVQIHRVNLPTMRQNIVFSSKGGINQYVVEDFAISKGKIGIIWTPGSHFIPVVDHNPYEPYDVTIGAINGTTKKVIFRGVNAGAFNMQAKNGIWAWSDLTSGVECYSSRINTVWNVSSQPSYVKTDGVTVWWRSVNTNQCGGFDTKTQKFVKFNQIKAPFTPIISDGRVILLTGIHTDYWTLTK</sequence>
<evidence type="ECO:0000313" key="2">
    <source>
        <dbReference type="EMBL" id="OAG94091.1"/>
    </source>
</evidence>
<reference evidence="2 4" key="1">
    <citation type="submission" date="2016-02" db="EMBL/GenBank/DDBJ databases">
        <title>Draft genome sequence of Acidibacillus ferrooxidans SLC66.</title>
        <authorList>
            <person name="Oliveira G."/>
            <person name="Nancucheo I."/>
            <person name="Dall'Agnol H."/>
            <person name="Johnson B."/>
            <person name="Oliveira R."/>
            <person name="Nunes G.L."/>
            <person name="Tzotzos G."/>
            <person name="Orellana S.C."/>
            <person name="Salim A.C."/>
            <person name="Araujo F.M."/>
        </authorList>
    </citation>
    <scope>NUCLEOTIDE SEQUENCE [LARGE SCALE GENOMIC DNA]</scope>
    <source>
        <strain evidence="2 4">SLC66</strain>
    </source>
</reference>
<dbReference type="AlphaFoldDB" id="A0A162U9E9"/>